<comment type="subcellular location">
    <subcellularLocation>
        <location evidence="1">Cell membrane</location>
        <topology evidence="1">Multi-pass membrane protein</topology>
    </subcellularLocation>
</comment>
<dbReference type="Proteomes" id="UP001564626">
    <property type="component" value="Unassembled WGS sequence"/>
</dbReference>
<dbReference type="RefSeq" id="WP_345358147.1">
    <property type="nucleotide sequence ID" value="NZ_BAABII010000003.1"/>
</dbReference>
<feature type="domain" description="Cardiolipin synthase N-terminal" evidence="7">
    <location>
        <begin position="36"/>
        <end position="78"/>
    </location>
</feature>
<evidence type="ECO:0000313" key="8">
    <source>
        <dbReference type="EMBL" id="MEY8039282.1"/>
    </source>
</evidence>
<proteinExistence type="predicted"/>
<evidence type="ECO:0000259" key="7">
    <source>
        <dbReference type="Pfam" id="PF13396"/>
    </source>
</evidence>
<keyword evidence="4 6" id="KW-1133">Transmembrane helix</keyword>
<organism evidence="8 9">
    <name type="scientific">Saccharopolyspora cebuensis</name>
    <dbReference type="NCBI Taxonomy" id="418759"/>
    <lineage>
        <taxon>Bacteria</taxon>
        <taxon>Bacillati</taxon>
        <taxon>Actinomycetota</taxon>
        <taxon>Actinomycetes</taxon>
        <taxon>Pseudonocardiales</taxon>
        <taxon>Pseudonocardiaceae</taxon>
        <taxon>Saccharopolyspora</taxon>
    </lineage>
</organism>
<keyword evidence="9" id="KW-1185">Reference proteome</keyword>
<evidence type="ECO:0000256" key="2">
    <source>
        <dbReference type="ARBA" id="ARBA00022475"/>
    </source>
</evidence>
<gene>
    <name evidence="8" type="ORF">AB8O55_07720</name>
</gene>
<feature type="transmembrane region" description="Helical" evidence="6">
    <location>
        <begin position="56"/>
        <end position="76"/>
    </location>
</feature>
<evidence type="ECO:0000256" key="1">
    <source>
        <dbReference type="ARBA" id="ARBA00004651"/>
    </source>
</evidence>
<reference evidence="8 9" key="1">
    <citation type="submission" date="2024-08" db="EMBL/GenBank/DDBJ databases">
        <title>Genome mining of Saccharopolyspora cebuensis PGLac3 from Nigerian medicinal plant.</title>
        <authorList>
            <person name="Ezeobiora C.E."/>
            <person name="Igbokwe N.H."/>
            <person name="Amin D.H."/>
            <person name="Mendie U.E."/>
        </authorList>
    </citation>
    <scope>NUCLEOTIDE SEQUENCE [LARGE SCALE GENOMIC DNA]</scope>
    <source>
        <strain evidence="8 9">PGLac3</strain>
    </source>
</reference>
<accession>A0ABV4CGS0</accession>
<dbReference type="Pfam" id="PF13396">
    <property type="entry name" value="PLDc_N"/>
    <property type="match status" value="1"/>
</dbReference>
<evidence type="ECO:0000256" key="5">
    <source>
        <dbReference type="ARBA" id="ARBA00023136"/>
    </source>
</evidence>
<dbReference type="InterPro" id="IPR027379">
    <property type="entry name" value="CLS_N"/>
</dbReference>
<dbReference type="EMBL" id="JBGEHV010000010">
    <property type="protein sequence ID" value="MEY8039282.1"/>
    <property type="molecule type" value="Genomic_DNA"/>
</dbReference>
<keyword evidence="5 6" id="KW-0472">Membrane</keyword>
<protein>
    <submittedName>
        <fullName evidence="8">PLDc N-terminal domain-containing protein</fullName>
    </submittedName>
</protein>
<comment type="caution">
    <text evidence="8">The sequence shown here is derived from an EMBL/GenBank/DDBJ whole genome shotgun (WGS) entry which is preliminary data.</text>
</comment>
<evidence type="ECO:0000256" key="3">
    <source>
        <dbReference type="ARBA" id="ARBA00022692"/>
    </source>
</evidence>
<keyword evidence="3 6" id="KW-0812">Transmembrane</keyword>
<keyword evidence="2" id="KW-1003">Cell membrane</keyword>
<feature type="transmembrane region" description="Helical" evidence="6">
    <location>
        <begin position="26"/>
        <end position="47"/>
    </location>
</feature>
<evidence type="ECO:0000256" key="6">
    <source>
        <dbReference type="SAM" id="Phobius"/>
    </source>
</evidence>
<sequence length="85" mass="8779">MSMLLAHGGAAAEAGGQIFGMALLGALALGLLAYAVLFIAALISIVASPHGMGMKVVWIVFAFIAPFIGSVLWFALGRRDAFRTA</sequence>
<evidence type="ECO:0000313" key="9">
    <source>
        <dbReference type="Proteomes" id="UP001564626"/>
    </source>
</evidence>
<name>A0ABV4CGS0_9PSEU</name>
<evidence type="ECO:0000256" key="4">
    <source>
        <dbReference type="ARBA" id="ARBA00022989"/>
    </source>
</evidence>